<feature type="compositionally biased region" description="Polar residues" evidence="1">
    <location>
        <begin position="7"/>
        <end position="17"/>
    </location>
</feature>
<dbReference type="Proteomes" id="UP001501842">
    <property type="component" value="Unassembled WGS sequence"/>
</dbReference>
<dbReference type="SUPFAM" id="SSF48371">
    <property type="entry name" value="ARM repeat"/>
    <property type="match status" value="1"/>
</dbReference>
<reference evidence="2 3" key="1">
    <citation type="journal article" date="2019" name="Int. J. Syst. Evol. Microbiol.">
        <title>The Global Catalogue of Microorganisms (GCM) 10K type strain sequencing project: providing services to taxonomists for standard genome sequencing and annotation.</title>
        <authorList>
            <consortium name="The Broad Institute Genomics Platform"/>
            <consortium name="The Broad Institute Genome Sequencing Center for Infectious Disease"/>
            <person name="Wu L."/>
            <person name="Ma J."/>
        </authorList>
    </citation>
    <scope>NUCLEOTIDE SEQUENCE [LARGE SCALE GENOMIC DNA]</scope>
    <source>
        <strain evidence="2 3">JCM 8201</strain>
    </source>
</reference>
<feature type="compositionally biased region" description="Basic and acidic residues" evidence="1">
    <location>
        <begin position="290"/>
        <end position="299"/>
    </location>
</feature>
<accession>A0ABN3U8I8</accession>
<evidence type="ECO:0000313" key="3">
    <source>
        <dbReference type="Proteomes" id="UP001501842"/>
    </source>
</evidence>
<evidence type="ECO:0000313" key="2">
    <source>
        <dbReference type="EMBL" id="GAA2726245.1"/>
    </source>
</evidence>
<feature type="region of interest" description="Disordered" evidence="1">
    <location>
        <begin position="279"/>
        <end position="299"/>
    </location>
</feature>
<name>A0ABN3U8I8_9ACTN</name>
<keyword evidence="3" id="KW-1185">Reference proteome</keyword>
<proteinExistence type="predicted"/>
<sequence>MTARIETGSTEPAQTEPTLIDDYLRDPDPRIRRAAVELVGQTLPPGAGDALAWALADEDAEVRATAAELLSLTRPRVGEDGLDALRLAAAGGRDALVRRAAADQLDSLAEAARTLYAQGLADGEPQVRAQAVLSLIVLRSADGVRDAADDPAREVRVAVAEGLARLGSADGLEHLLADHDPVVRLAALDAAASLGLPAVLVPRAALSLTHAGWQVRERAVRTLAASSAEQAVGHLARALRDPVVDVRRSAVRALEHWADRHPRALAALTEALSDSDPGVRTQARWSLSRTRGETRLRTA</sequence>
<dbReference type="InterPro" id="IPR004155">
    <property type="entry name" value="PBS_lyase_HEAT"/>
</dbReference>
<protein>
    <recommendedName>
        <fullName evidence="4">HEAT repeat protein</fullName>
    </recommendedName>
</protein>
<dbReference type="PANTHER" id="PTHR12697">
    <property type="entry name" value="PBS LYASE HEAT-LIKE PROTEIN"/>
    <property type="match status" value="1"/>
</dbReference>
<evidence type="ECO:0000256" key="1">
    <source>
        <dbReference type="SAM" id="MobiDB-lite"/>
    </source>
</evidence>
<dbReference type="PANTHER" id="PTHR12697:SF5">
    <property type="entry name" value="DEOXYHYPUSINE HYDROXYLASE"/>
    <property type="match status" value="1"/>
</dbReference>
<evidence type="ECO:0008006" key="4">
    <source>
        <dbReference type="Google" id="ProtNLM"/>
    </source>
</evidence>
<dbReference type="Gene3D" id="1.25.10.10">
    <property type="entry name" value="Leucine-rich Repeat Variant"/>
    <property type="match status" value="3"/>
</dbReference>
<feature type="region of interest" description="Disordered" evidence="1">
    <location>
        <begin position="1"/>
        <end position="24"/>
    </location>
</feature>
<dbReference type="Pfam" id="PF13646">
    <property type="entry name" value="HEAT_2"/>
    <property type="match status" value="3"/>
</dbReference>
<dbReference type="InterPro" id="IPR016024">
    <property type="entry name" value="ARM-type_fold"/>
</dbReference>
<dbReference type="SMART" id="SM00567">
    <property type="entry name" value="EZ_HEAT"/>
    <property type="match status" value="5"/>
</dbReference>
<comment type="caution">
    <text evidence="2">The sequence shown here is derived from an EMBL/GenBank/DDBJ whole genome shotgun (WGS) entry which is preliminary data.</text>
</comment>
<gene>
    <name evidence="2" type="ORF">GCM10010439_28270</name>
</gene>
<organism evidence="2 3">
    <name type="scientific">Actinocorallia aurantiaca</name>
    <dbReference type="NCBI Taxonomy" id="46204"/>
    <lineage>
        <taxon>Bacteria</taxon>
        <taxon>Bacillati</taxon>
        <taxon>Actinomycetota</taxon>
        <taxon>Actinomycetes</taxon>
        <taxon>Streptosporangiales</taxon>
        <taxon>Thermomonosporaceae</taxon>
        <taxon>Actinocorallia</taxon>
    </lineage>
</organism>
<dbReference type="RefSeq" id="WP_344450808.1">
    <property type="nucleotide sequence ID" value="NZ_BAAATZ010000009.1"/>
</dbReference>
<dbReference type="InterPro" id="IPR011989">
    <property type="entry name" value="ARM-like"/>
</dbReference>
<dbReference type="EMBL" id="BAAATZ010000009">
    <property type="protein sequence ID" value="GAA2726245.1"/>
    <property type="molecule type" value="Genomic_DNA"/>
</dbReference>